<comment type="caution">
    <text evidence="2">The sequence shown here is derived from an EMBL/GenBank/DDBJ whole genome shotgun (WGS) entry which is preliminary data.</text>
</comment>
<sequence length="97" mass="10632">MQTKSPVFEDVSNLLTNAFGAAKGVGDEVRAAARARAREFIADMDLVTREEFEVVKEMAAQARMEVEALKAEIEALKAAAKPKRKTARKTAKKPAKK</sequence>
<evidence type="ECO:0000313" key="2">
    <source>
        <dbReference type="EMBL" id="HHI88975.1"/>
    </source>
</evidence>
<dbReference type="EMBL" id="DROP01000228">
    <property type="protein sequence ID" value="HHI88975.1"/>
    <property type="molecule type" value="Genomic_DNA"/>
</dbReference>
<name>A0A7V5U1E0_9PROT</name>
<accession>A0A7V5U1E0</accession>
<dbReference type="Pfam" id="PF04380">
    <property type="entry name" value="BMFP"/>
    <property type="match status" value="1"/>
</dbReference>
<dbReference type="AlphaFoldDB" id="A0A7V5U1E0"/>
<feature type="coiled-coil region" evidence="1">
    <location>
        <begin position="52"/>
        <end position="79"/>
    </location>
</feature>
<gene>
    <name evidence="2" type="ORF">ENK01_03390</name>
</gene>
<proteinExistence type="predicted"/>
<reference evidence="2" key="1">
    <citation type="journal article" date="2020" name="mSystems">
        <title>Genome- and Community-Level Interaction Insights into Carbon Utilization and Element Cycling Functions of Hydrothermarchaeota in Hydrothermal Sediment.</title>
        <authorList>
            <person name="Zhou Z."/>
            <person name="Liu Y."/>
            <person name="Xu W."/>
            <person name="Pan J."/>
            <person name="Luo Z.H."/>
            <person name="Li M."/>
        </authorList>
    </citation>
    <scope>NUCLEOTIDE SEQUENCE [LARGE SCALE GENOMIC DNA]</scope>
    <source>
        <strain evidence="2">HyVt-538</strain>
    </source>
</reference>
<protein>
    <submittedName>
        <fullName evidence="2">Accessory factor UbiK family protein</fullName>
    </submittedName>
</protein>
<evidence type="ECO:0000256" key="1">
    <source>
        <dbReference type="SAM" id="Coils"/>
    </source>
</evidence>
<organism evidence="2">
    <name type="scientific">Hellea balneolensis</name>
    <dbReference type="NCBI Taxonomy" id="287478"/>
    <lineage>
        <taxon>Bacteria</taxon>
        <taxon>Pseudomonadati</taxon>
        <taxon>Pseudomonadota</taxon>
        <taxon>Alphaproteobacteria</taxon>
        <taxon>Maricaulales</taxon>
        <taxon>Robiginitomaculaceae</taxon>
        <taxon>Hellea</taxon>
    </lineage>
</organism>
<dbReference type="InterPro" id="IPR007475">
    <property type="entry name" value="UbiK"/>
</dbReference>
<dbReference type="Proteomes" id="UP000885806">
    <property type="component" value="Unassembled WGS sequence"/>
</dbReference>
<keyword evidence="1" id="KW-0175">Coiled coil</keyword>